<accession>A0A829ZEF2</accession>
<comment type="caution">
    <text evidence="1">The sequence shown here is derived from an EMBL/GenBank/DDBJ whole genome shotgun (WGS) entry which is preliminary data.</text>
</comment>
<name>A0A829ZEF2_9FIRM</name>
<gene>
    <name evidence="1" type="ORF">IMSAGC017_01783</name>
</gene>
<evidence type="ECO:0000313" key="1">
    <source>
        <dbReference type="EMBL" id="GFI41738.1"/>
    </source>
</evidence>
<dbReference type="AlphaFoldDB" id="A0A829ZEF2"/>
<protein>
    <recommendedName>
        <fullName evidence="3">CRISPR-associated protein Csh1</fullName>
    </recommendedName>
</protein>
<dbReference type="RefSeq" id="WP_172472957.1">
    <property type="nucleotide sequence ID" value="NZ_BLMI01000217.1"/>
</dbReference>
<dbReference type="EMBL" id="BLMI01000217">
    <property type="protein sequence ID" value="GFI41738.1"/>
    <property type="molecule type" value="Genomic_DNA"/>
</dbReference>
<sequence>MLDECLQIFKQELKNNSNLVLDTIILADGDYVLVHDDGTYDVEKIKYSKRDRCLIEKPEDEIYDKLCFYDYQSQLVSMNKPQDPGKTIHSNNYLSLFVKKESFNNGKMNDKTIERYFKALKNPQDKYKGKDLQMYNFVNDNISEINQERLLHNKQWLKEHIYNLEGVDYNEKDYLKIFFEVDDQLYIDEGNRYLLTKIFNCNDYNVYDDGTVYGLPNYNLQLNAKKPFLENKTRMHKIPYMVSLEDALLQKQFFDYLLNRVSTGKSNVYINEDNDKRIYCLDNIENIDKGFNGFYLKTKKGKELEIHYMDVITDYKMYLTPLFDFKNVIRALDDECYREYKYRNEVEKLINNILFSKYLINNYFTAPDDIKSIKADSVYKKNLLTCRNAIFAWTRAGRLDDIGYVLPKAALEVVINSIRKEYIKSAQKQLNLYFALNKYFNKQENDMESIRERLRTKINSEHQNVIENDLEYSFAVGQAIAYLQSKSKAKNKTQDIINQFIVIRNDRVLKIKLKQFYRRYNYGLFVGKTRFNYMFSMIMEYLDVKKIDQGMLLAGYLGENLIYEKGEKENG</sequence>
<organism evidence="1 2">
    <name type="scientific">Thomasclavelia cocleata</name>
    <dbReference type="NCBI Taxonomy" id="69824"/>
    <lineage>
        <taxon>Bacteria</taxon>
        <taxon>Bacillati</taxon>
        <taxon>Bacillota</taxon>
        <taxon>Erysipelotrichia</taxon>
        <taxon>Erysipelotrichales</taxon>
        <taxon>Coprobacillaceae</taxon>
        <taxon>Thomasclavelia</taxon>
    </lineage>
</organism>
<proteinExistence type="predicted"/>
<reference evidence="1 2" key="1">
    <citation type="journal article" date="2020" name="Microbiome">
        <title>Single-cell genomics of uncultured bacteria reveals dietary fiber responders in the mouse gut microbiota.</title>
        <authorList>
            <person name="Chijiiwa R."/>
            <person name="Hosokawa M."/>
            <person name="Kogawa M."/>
            <person name="Nishikawa Y."/>
            <person name="Ide K."/>
            <person name="Sakanashi C."/>
            <person name="Takahashi K."/>
            <person name="Takeyama H."/>
        </authorList>
    </citation>
    <scope>NUCLEOTIDE SEQUENCE [LARGE SCALE GENOMIC DNA]</scope>
    <source>
        <strain evidence="1">IMSAGC_017</strain>
    </source>
</reference>
<evidence type="ECO:0008006" key="3">
    <source>
        <dbReference type="Google" id="ProtNLM"/>
    </source>
</evidence>
<dbReference type="Proteomes" id="UP000490821">
    <property type="component" value="Unassembled WGS sequence"/>
</dbReference>
<evidence type="ECO:0000313" key="2">
    <source>
        <dbReference type="Proteomes" id="UP000490821"/>
    </source>
</evidence>